<keyword evidence="8" id="KW-0732">Signal</keyword>
<dbReference type="Proteomes" id="UP001180020">
    <property type="component" value="Unassembled WGS sequence"/>
</dbReference>
<comment type="catalytic activity">
    <reaction evidence="19">
        <text>L-seryl-[protein] + ATP = O-phospho-L-seryl-[protein] + ADP + H(+)</text>
        <dbReference type="Rhea" id="RHEA:17989"/>
        <dbReference type="Rhea" id="RHEA-COMP:9863"/>
        <dbReference type="Rhea" id="RHEA-COMP:11604"/>
        <dbReference type="ChEBI" id="CHEBI:15378"/>
        <dbReference type="ChEBI" id="CHEBI:29999"/>
        <dbReference type="ChEBI" id="CHEBI:30616"/>
        <dbReference type="ChEBI" id="CHEBI:83421"/>
        <dbReference type="ChEBI" id="CHEBI:456216"/>
        <dbReference type="EC" id="2.7.11.1"/>
    </reaction>
</comment>
<keyword evidence="16 24" id="KW-0675">Receptor</keyword>
<evidence type="ECO:0000313" key="24">
    <source>
        <dbReference type="EMBL" id="KAK1314332.1"/>
    </source>
</evidence>
<gene>
    <name evidence="24" type="primary">TMK1</name>
    <name evidence="24" type="ORF">QJS10_CPA06g02299</name>
</gene>
<dbReference type="Gene3D" id="3.80.10.10">
    <property type="entry name" value="Ribonuclease Inhibitor"/>
    <property type="match status" value="2"/>
</dbReference>
<evidence type="ECO:0000256" key="13">
    <source>
        <dbReference type="ARBA" id="ARBA00022989"/>
    </source>
</evidence>
<sequence length="882" mass="95203">MQSLKSKLDLSKSSNLTWSDPDPCKWTNVGCQSGRVSAIQIGKQNVAGSLPSDLSSLTSLTRLELQSNQITGALPSLKGLASLQVLLLHGNTFTSVPADFFDGLTSLQAVYLDGNPFQQWPVPASLAQLTGLVNFSANSANVTGPIPDFFASLPSLSSFKLAFNWLTGSLPPSLGSSNMKTLWLNNQNGVKLSGSIDAIRNVTSLEQLWLQSNGFSGSIPDLTGMDSLRDLDLRDNQLTGPVPESLGKLPRLQNIVLTNNLLQGPVPMFKDGINVDMKVDSERFCLQKPGACDARVDALLSVVKDLGYPIMFANGWTGNDPCAGGGWIGITCDARGNITILNLQKMGLSGMISPDLKRLTSVQKLLLSNNDLYGPIPSELSKMPSLKELDVSNNSLSGPVPVFGPAVVFRKDGNPNLGKDVVFPPGKKRKTSVAVIIGSIVAVVCVVSLIVLGLVLYKRKNRVQGTSTTVIHPRHSGSDQDMVKITVSGPSLTNGSETLSCTSSGPNSADVHVVEAGNMVISIQVLRNVTDNFSEANVLGRGGFGTVYKGVLHDGATIAVKRMESGVIGSKGLSEFQSEIAVLTKVRHRNLVALLGYCLDGNERLLVYEYMPEGTLSRYIFHWEEEGLEPLGWKKRLSIALDVARGVEYLHSLAHQSFIHRDLKPTNILLDENLKAKVADFGLVRLAPDGKCSVETRLAGTFGYLAPEYAVTGRVTTKADVFSFGVVLMELITGRKALDETQPEESVHLVTWFRRMQLNKDGFRKSIDPAMDVDEESLASIRTIAELAGHCCAREPFQRPDMGHAVNVLSSLAEIWKPTDPDADDMYGIDLDMTLPQALKKWQAFESDGATSSFLGSTDNTQTSIPTVPHGFANSFTSADGR</sequence>
<comment type="caution">
    <text evidence="24">The sequence shown here is derived from an EMBL/GenBank/DDBJ whole genome shotgun (WGS) entry which is preliminary data.</text>
</comment>
<dbReference type="InterPro" id="IPR013210">
    <property type="entry name" value="LRR_N_plant-typ"/>
</dbReference>
<dbReference type="FunFam" id="1.10.510.10:FF:000198">
    <property type="entry name" value="receptor protein kinase TMK1"/>
    <property type="match status" value="1"/>
</dbReference>
<evidence type="ECO:0000256" key="4">
    <source>
        <dbReference type="ARBA" id="ARBA00022527"/>
    </source>
</evidence>
<keyword evidence="9" id="KW-0677">Repeat</keyword>
<protein>
    <recommendedName>
        <fullName evidence="3">non-specific serine/threonine protein kinase</fullName>
        <ecNumber evidence="3">2.7.11.1</ecNumber>
    </recommendedName>
</protein>
<dbReference type="PROSITE" id="PS50011">
    <property type="entry name" value="PROTEIN_KINASE_DOM"/>
    <property type="match status" value="1"/>
</dbReference>
<evidence type="ECO:0000313" key="25">
    <source>
        <dbReference type="Proteomes" id="UP001180020"/>
    </source>
</evidence>
<dbReference type="InterPro" id="IPR001611">
    <property type="entry name" value="Leu-rich_rpt"/>
</dbReference>
<dbReference type="PROSITE" id="PS00108">
    <property type="entry name" value="PROTEIN_KINASE_ST"/>
    <property type="match status" value="1"/>
</dbReference>
<dbReference type="SMART" id="SM00369">
    <property type="entry name" value="LRR_TYP"/>
    <property type="match status" value="6"/>
</dbReference>
<dbReference type="FunFam" id="3.30.200.20:FF:000226">
    <property type="entry name" value="receptor protein kinase TMK1"/>
    <property type="match status" value="1"/>
</dbReference>
<dbReference type="InterPro" id="IPR008271">
    <property type="entry name" value="Ser/Thr_kinase_AS"/>
</dbReference>
<evidence type="ECO:0000256" key="10">
    <source>
        <dbReference type="ARBA" id="ARBA00022741"/>
    </source>
</evidence>
<keyword evidence="5" id="KW-0433">Leucine-rich repeat</keyword>
<dbReference type="Gene3D" id="3.30.200.20">
    <property type="entry name" value="Phosphorylase Kinase, domain 1"/>
    <property type="match status" value="1"/>
</dbReference>
<dbReference type="Pfam" id="PF08263">
    <property type="entry name" value="LRRNT_2"/>
    <property type="match status" value="2"/>
</dbReference>
<dbReference type="SUPFAM" id="SSF56112">
    <property type="entry name" value="Protein kinase-like (PK-like)"/>
    <property type="match status" value="1"/>
</dbReference>
<dbReference type="InterPro" id="IPR052422">
    <property type="entry name" value="Auxin_Ser/Thr_Kinase"/>
</dbReference>
<evidence type="ECO:0000256" key="5">
    <source>
        <dbReference type="ARBA" id="ARBA00022614"/>
    </source>
</evidence>
<dbReference type="Pfam" id="PF07714">
    <property type="entry name" value="PK_Tyr_Ser-Thr"/>
    <property type="match status" value="1"/>
</dbReference>
<dbReference type="AlphaFoldDB" id="A0AAV9EQC2"/>
<evidence type="ECO:0000256" key="6">
    <source>
        <dbReference type="ARBA" id="ARBA00022679"/>
    </source>
</evidence>
<evidence type="ECO:0000256" key="18">
    <source>
        <dbReference type="ARBA" id="ARBA00047899"/>
    </source>
</evidence>
<dbReference type="Pfam" id="PF13855">
    <property type="entry name" value="LRR_8"/>
    <property type="match status" value="1"/>
</dbReference>
<dbReference type="EMBL" id="JAUJYO010000006">
    <property type="protein sequence ID" value="KAK1314332.1"/>
    <property type="molecule type" value="Genomic_DNA"/>
</dbReference>
<dbReference type="FunFam" id="3.80.10.10:FF:000190">
    <property type="entry name" value="Receptor-like kinase TMK4"/>
    <property type="match status" value="1"/>
</dbReference>
<evidence type="ECO:0000256" key="21">
    <source>
        <dbReference type="SAM" id="MobiDB-lite"/>
    </source>
</evidence>
<evidence type="ECO:0000256" key="9">
    <source>
        <dbReference type="ARBA" id="ARBA00022737"/>
    </source>
</evidence>
<keyword evidence="6" id="KW-0808">Transferase</keyword>
<evidence type="ECO:0000256" key="1">
    <source>
        <dbReference type="ARBA" id="ARBA00004162"/>
    </source>
</evidence>
<keyword evidence="4" id="KW-0723">Serine/threonine-protein kinase</keyword>
<proteinExistence type="inferred from homology"/>
<dbReference type="FunFam" id="3.80.10.10:FF:000129">
    <property type="entry name" value="Leucine-rich repeat receptor-like kinase"/>
    <property type="match status" value="1"/>
</dbReference>
<feature type="domain" description="Protein kinase" evidence="23">
    <location>
        <begin position="533"/>
        <end position="812"/>
    </location>
</feature>
<accession>A0AAV9EQC2</accession>
<keyword evidence="12 20" id="KW-0067">ATP-binding</keyword>
<dbReference type="Gene3D" id="1.10.510.10">
    <property type="entry name" value="Transferase(Phosphotransferase) domain 1"/>
    <property type="match status" value="1"/>
</dbReference>
<feature type="transmembrane region" description="Helical" evidence="22">
    <location>
        <begin position="433"/>
        <end position="457"/>
    </location>
</feature>
<reference evidence="24" key="2">
    <citation type="submission" date="2023-06" db="EMBL/GenBank/DDBJ databases">
        <authorList>
            <person name="Ma L."/>
            <person name="Liu K.-W."/>
            <person name="Li Z."/>
            <person name="Hsiao Y.-Y."/>
            <person name="Qi Y."/>
            <person name="Fu T."/>
            <person name="Tang G."/>
            <person name="Zhang D."/>
            <person name="Sun W.-H."/>
            <person name="Liu D.-K."/>
            <person name="Li Y."/>
            <person name="Chen G.-Z."/>
            <person name="Liu X.-D."/>
            <person name="Liao X.-Y."/>
            <person name="Jiang Y.-T."/>
            <person name="Yu X."/>
            <person name="Hao Y."/>
            <person name="Huang J."/>
            <person name="Zhao X.-W."/>
            <person name="Ke S."/>
            <person name="Chen Y.-Y."/>
            <person name="Wu W.-L."/>
            <person name="Hsu J.-L."/>
            <person name="Lin Y.-F."/>
            <person name="Huang M.-D."/>
            <person name="Li C.-Y."/>
            <person name="Huang L."/>
            <person name="Wang Z.-W."/>
            <person name="Zhao X."/>
            <person name="Zhong W.-Y."/>
            <person name="Peng D.-H."/>
            <person name="Ahmad S."/>
            <person name="Lan S."/>
            <person name="Zhang J.-S."/>
            <person name="Tsai W.-C."/>
            <person name="Van De Peer Y."/>
            <person name="Liu Z.-J."/>
        </authorList>
    </citation>
    <scope>NUCLEOTIDE SEQUENCE</scope>
    <source>
        <strain evidence="24">CP</strain>
        <tissue evidence="24">Leaves</tissue>
    </source>
</reference>
<dbReference type="InterPro" id="IPR011009">
    <property type="entry name" value="Kinase-like_dom_sf"/>
</dbReference>
<evidence type="ECO:0000256" key="12">
    <source>
        <dbReference type="ARBA" id="ARBA00022840"/>
    </source>
</evidence>
<keyword evidence="17" id="KW-0325">Glycoprotein</keyword>
<dbReference type="SUPFAM" id="SSF52058">
    <property type="entry name" value="L domain-like"/>
    <property type="match status" value="1"/>
</dbReference>
<comment type="similarity">
    <text evidence="2">Belongs to the protein kinase superfamily. Ser/Thr protein kinase family.</text>
</comment>
<dbReference type="CDD" id="cd14066">
    <property type="entry name" value="STKc_IRAK"/>
    <property type="match status" value="1"/>
</dbReference>
<comment type="subcellular location">
    <subcellularLocation>
        <location evidence="1">Cell membrane</location>
        <topology evidence="1">Single-pass membrane protein</topology>
    </subcellularLocation>
</comment>
<evidence type="ECO:0000256" key="11">
    <source>
        <dbReference type="ARBA" id="ARBA00022777"/>
    </source>
</evidence>
<feature type="binding site" evidence="20">
    <location>
        <position position="561"/>
    </location>
    <ligand>
        <name>ATP</name>
        <dbReference type="ChEBI" id="CHEBI:30616"/>
    </ligand>
</feature>
<keyword evidence="15" id="KW-1015">Disulfide bond</keyword>
<dbReference type="GO" id="GO:0005886">
    <property type="term" value="C:plasma membrane"/>
    <property type="evidence" value="ECO:0007669"/>
    <property type="project" value="UniProtKB-SubCell"/>
</dbReference>
<keyword evidence="13 22" id="KW-1133">Transmembrane helix</keyword>
<evidence type="ECO:0000256" key="17">
    <source>
        <dbReference type="ARBA" id="ARBA00023180"/>
    </source>
</evidence>
<dbReference type="GO" id="GO:0005524">
    <property type="term" value="F:ATP binding"/>
    <property type="evidence" value="ECO:0007669"/>
    <property type="project" value="UniProtKB-UniRule"/>
</dbReference>
<dbReference type="EC" id="2.7.11.1" evidence="3"/>
<evidence type="ECO:0000259" key="23">
    <source>
        <dbReference type="PROSITE" id="PS50011"/>
    </source>
</evidence>
<evidence type="ECO:0000256" key="20">
    <source>
        <dbReference type="PROSITE-ProRule" id="PRU10141"/>
    </source>
</evidence>
<dbReference type="InterPro" id="IPR003591">
    <property type="entry name" value="Leu-rich_rpt_typical-subtyp"/>
</dbReference>
<dbReference type="PROSITE" id="PS00107">
    <property type="entry name" value="PROTEIN_KINASE_ATP"/>
    <property type="match status" value="1"/>
</dbReference>
<dbReference type="Pfam" id="PF00560">
    <property type="entry name" value="LRR_1"/>
    <property type="match status" value="3"/>
</dbReference>
<dbReference type="PANTHER" id="PTHR47986:SF29">
    <property type="entry name" value="RECEPTOR PROTEIN KINASE TMK1"/>
    <property type="match status" value="1"/>
</dbReference>
<evidence type="ECO:0000256" key="7">
    <source>
        <dbReference type="ARBA" id="ARBA00022692"/>
    </source>
</evidence>
<dbReference type="SMART" id="SM00220">
    <property type="entry name" value="S_TKc"/>
    <property type="match status" value="1"/>
</dbReference>
<feature type="compositionally biased region" description="Polar residues" evidence="21">
    <location>
        <begin position="853"/>
        <end position="866"/>
    </location>
</feature>
<dbReference type="GO" id="GO:0004674">
    <property type="term" value="F:protein serine/threonine kinase activity"/>
    <property type="evidence" value="ECO:0007669"/>
    <property type="project" value="UniProtKB-KW"/>
</dbReference>
<dbReference type="InterPro" id="IPR032675">
    <property type="entry name" value="LRR_dom_sf"/>
</dbReference>
<evidence type="ECO:0000256" key="16">
    <source>
        <dbReference type="ARBA" id="ARBA00023170"/>
    </source>
</evidence>
<organism evidence="24 25">
    <name type="scientific">Acorus calamus</name>
    <name type="common">Sweet flag</name>
    <dbReference type="NCBI Taxonomy" id="4465"/>
    <lineage>
        <taxon>Eukaryota</taxon>
        <taxon>Viridiplantae</taxon>
        <taxon>Streptophyta</taxon>
        <taxon>Embryophyta</taxon>
        <taxon>Tracheophyta</taxon>
        <taxon>Spermatophyta</taxon>
        <taxon>Magnoliopsida</taxon>
        <taxon>Liliopsida</taxon>
        <taxon>Acoraceae</taxon>
        <taxon>Acorus</taxon>
    </lineage>
</organism>
<evidence type="ECO:0000256" key="8">
    <source>
        <dbReference type="ARBA" id="ARBA00022729"/>
    </source>
</evidence>
<evidence type="ECO:0000256" key="15">
    <source>
        <dbReference type="ARBA" id="ARBA00023157"/>
    </source>
</evidence>
<reference evidence="24" key="1">
    <citation type="journal article" date="2023" name="Nat. Commun.">
        <title>Diploid and tetraploid genomes of Acorus and the evolution of monocots.</title>
        <authorList>
            <person name="Ma L."/>
            <person name="Liu K.W."/>
            <person name="Li Z."/>
            <person name="Hsiao Y.Y."/>
            <person name="Qi Y."/>
            <person name="Fu T."/>
            <person name="Tang G.D."/>
            <person name="Zhang D."/>
            <person name="Sun W.H."/>
            <person name="Liu D.K."/>
            <person name="Li Y."/>
            <person name="Chen G.Z."/>
            <person name="Liu X.D."/>
            <person name="Liao X.Y."/>
            <person name="Jiang Y.T."/>
            <person name="Yu X."/>
            <person name="Hao Y."/>
            <person name="Huang J."/>
            <person name="Zhao X.W."/>
            <person name="Ke S."/>
            <person name="Chen Y.Y."/>
            <person name="Wu W.L."/>
            <person name="Hsu J.L."/>
            <person name="Lin Y.F."/>
            <person name="Huang M.D."/>
            <person name="Li C.Y."/>
            <person name="Huang L."/>
            <person name="Wang Z.W."/>
            <person name="Zhao X."/>
            <person name="Zhong W.Y."/>
            <person name="Peng D.H."/>
            <person name="Ahmad S."/>
            <person name="Lan S."/>
            <person name="Zhang J.S."/>
            <person name="Tsai W.C."/>
            <person name="Van de Peer Y."/>
            <person name="Liu Z.J."/>
        </authorList>
    </citation>
    <scope>NUCLEOTIDE SEQUENCE</scope>
    <source>
        <strain evidence="24">CP</strain>
    </source>
</reference>
<evidence type="ECO:0000256" key="3">
    <source>
        <dbReference type="ARBA" id="ARBA00012513"/>
    </source>
</evidence>
<keyword evidence="7 22" id="KW-0812">Transmembrane</keyword>
<evidence type="ECO:0000256" key="14">
    <source>
        <dbReference type="ARBA" id="ARBA00023136"/>
    </source>
</evidence>
<dbReference type="PANTHER" id="PTHR47986">
    <property type="entry name" value="OSJNBA0070M12.3 PROTEIN"/>
    <property type="match status" value="1"/>
</dbReference>
<dbReference type="InterPro" id="IPR001245">
    <property type="entry name" value="Ser-Thr/Tyr_kinase_cat_dom"/>
</dbReference>
<evidence type="ECO:0000256" key="22">
    <source>
        <dbReference type="SAM" id="Phobius"/>
    </source>
</evidence>
<comment type="catalytic activity">
    <reaction evidence="18">
        <text>L-threonyl-[protein] + ATP = O-phospho-L-threonyl-[protein] + ADP + H(+)</text>
        <dbReference type="Rhea" id="RHEA:46608"/>
        <dbReference type="Rhea" id="RHEA-COMP:11060"/>
        <dbReference type="Rhea" id="RHEA-COMP:11605"/>
        <dbReference type="ChEBI" id="CHEBI:15378"/>
        <dbReference type="ChEBI" id="CHEBI:30013"/>
        <dbReference type="ChEBI" id="CHEBI:30616"/>
        <dbReference type="ChEBI" id="CHEBI:61977"/>
        <dbReference type="ChEBI" id="CHEBI:456216"/>
        <dbReference type="EC" id="2.7.11.1"/>
    </reaction>
</comment>
<keyword evidence="10 20" id="KW-0547">Nucleotide-binding</keyword>
<dbReference type="InterPro" id="IPR017441">
    <property type="entry name" value="Protein_kinase_ATP_BS"/>
</dbReference>
<dbReference type="InterPro" id="IPR000719">
    <property type="entry name" value="Prot_kinase_dom"/>
</dbReference>
<keyword evidence="14 22" id="KW-0472">Membrane</keyword>
<keyword evidence="25" id="KW-1185">Reference proteome</keyword>
<evidence type="ECO:0000256" key="19">
    <source>
        <dbReference type="ARBA" id="ARBA00048679"/>
    </source>
</evidence>
<evidence type="ECO:0000256" key="2">
    <source>
        <dbReference type="ARBA" id="ARBA00008684"/>
    </source>
</evidence>
<feature type="region of interest" description="Disordered" evidence="21">
    <location>
        <begin position="853"/>
        <end position="882"/>
    </location>
</feature>
<keyword evidence="11 24" id="KW-0418">Kinase</keyword>
<name>A0AAV9EQC2_ACOCL</name>